<dbReference type="EMBL" id="JAVRER010000037">
    <property type="protein sequence ID" value="MDT0418075.1"/>
    <property type="molecule type" value="Genomic_DNA"/>
</dbReference>
<gene>
    <name evidence="10" type="ORF">RM574_21550</name>
</gene>
<dbReference type="SUPFAM" id="SSF161098">
    <property type="entry name" value="MetI-like"/>
    <property type="match status" value="1"/>
</dbReference>
<feature type="transmembrane region" description="Helical" evidence="7">
    <location>
        <begin position="143"/>
        <end position="164"/>
    </location>
</feature>
<dbReference type="GO" id="GO:0005886">
    <property type="term" value="C:plasma membrane"/>
    <property type="evidence" value="ECO:0007669"/>
    <property type="project" value="UniProtKB-SubCell"/>
</dbReference>
<evidence type="ECO:0000256" key="1">
    <source>
        <dbReference type="ARBA" id="ARBA00004651"/>
    </source>
</evidence>
<feature type="domain" description="ABC transmembrane type-1" evidence="9">
    <location>
        <begin position="108"/>
        <end position="297"/>
    </location>
</feature>
<feature type="transmembrane region" description="Helical" evidence="7">
    <location>
        <begin position="176"/>
        <end position="197"/>
    </location>
</feature>
<name>A0ABD5E9H2_9ACTN</name>
<evidence type="ECO:0000256" key="2">
    <source>
        <dbReference type="ARBA" id="ARBA00022448"/>
    </source>
</evidence>
<evidence type="ECO:0000256" key="7">
    <source>
        <dbReference type="RuleBase" id="RU363032"/>
    </source>
</evidence>
<keyword evidence="2 7" id="KW-0813">Transport</keyword>
<dbReference type="PROSITE" id="PS50928">
    <property type="entry name" value="ABC_TM1"/>
    <property type="match status" value="1"/>
</dbReference>
<dbReference type="PANTHER" id="PTHR43744:SF12">
    <property type="entry name" value="ABC TRANSPORTER PERMEASE PROTEIN MG189-RELATED"/>
    <property type="match status" value="1"/>
</dbReference>
<evidence type="ECO:0000256" key="6">
    <source>
        <dbReference type="ARBA" id="ARBA00023136"/>
    </source>
</evidence>
<dbReference type="Proteomes" id="UP001183607">
    <property type="component" value="Unassembled WGS sequence"/>
</dbReference>
<evidence type="ECO:0000313" key="10">
    <source>
        <dbReference type="EMBL" id="MDT0418075.1"/>
    </source>
</evidence>
<organism evidence="10 11">
    <name type="scientific">Streptomyces evansiae</name>
    <dbReference type="NCBI Taxonomy" id="3075535"/>
    <lineage>
        <taxon>Bacteria</taxon>
        <taxon>Bacillati</taxon>
        <taxon>Actinomycetota</taxon>
        <taxon>Actinomycetes</taxon>
        <taxon>Kitasatosporales</taxon>
        <taxon>Streptomycetaceae</taxon>
        <taxon>Streptomyces</taxon>
    </lineage>
</organism>
<evidence type="ECO:0000256" key="8">
    <source>
        <dbReference type="SAM" id="MobiDB-lite"/>
    </source>
</evidence>
<dbReference type="InterPro" id="IPR035906">
    <property type="entry name" value="MetI-like_sf"/>
</dbReference>
<dbReference type="Pfam" id="PF00528">
    <property type="entry name" value="BPD_transp_1"/>
    <property type="match status" value="1"/>
</dbReference>
<feature type="transmembrane region" description="Helical" evidence="7">
    <location>
        <begin position="218"/>
        <end position="240"/>
    </location>
</feature>
<sequence>MSTQTVPSAGRPPVSAPRRRTSPVPRGQRSSVRPGPVLGSGPLPKIVALVVLLAATVLWLLPLAWGLVTSFKSETDAATPDDGWIPAHGFTLGAYRQILDQGNLPLWALNSLLITVVVTALTVAVSALAAYGFSRTLFRGRKALLGLTLASIMVPPQILIVPLFREMITAHLADTYWAVILPQVVAPAMVFILKRFFDGVPRELEEAARIDGAGSLRVFWSIVLPLSRPILAAVAIFVFITTWNNFLWPFISTSDPNLMTLPVGLSTVKDSYGLQYAQSAAAAMLASLPLVIVFMVFQRQIVKSVATTGLGGQ</sequence>
<evidence type="ECO:0000256" key="3">
    <source>
        <dbReference type="ARBA" id="ARBA00022475"/>
    </source>
</evidence>
<evidence type="ECO:0000256" key="4">
    <source>
        <dbReference type="ARBA" id="ARBA00022692"/>
    </source>
</evidence>
<feature type="transmembrane region" description="Helical" evidence="7">
    <location>
        <begin position="107"/>
        <end position="131"/>
    </location>
</feature>
<feature type="region of interest" description="Disordered" evidence="8">
    <location>
        <begin position="1"/>
        <end position="36"/>
    </location>
</feature>
<dbReference type="Gene3D" id="1.10.3720.10">
    <property type="entry name" value="MetI-like"/>
    <property type="match status" value="1"/>
</dbReference>
<evidence type="ECO:0000313" key="11">
    <source>
        <dbReference type="Proteomes" id="UP001183607"/>
    </source>
</evidence>
<feature type="transmembrane region" description="Helical" evidence="7">
    <location>
        <begin position="276"/>
        <end position="297"/>
    </location>
</feature>
<comment type="subcellular location">
    <subcellularLocation>
        <location evidence="1 7">Cell membrane</location>
        <topology evidence="1 7">Multi-pass membrane protein</topology>
    </subcellularLocation>
</comment>
<reference evidence="11" key="1">
    <citation type="submission" date="2023-07" db="EMBL/GenBank/DDBJ databases">
        <title>30 novel species of actinomycetes from the DSMZ collection.</title>
        <authorList>
            <person name="Nouioui I."/>
        </authorList>
    </citation>
    <scope>NUCLEOTIDE SEQUENCE [LARGE SCALE GENOMIC DNA]</scope>
    <source>
        <strain evidence="11">DSM 41982</strain>
    </source>
</reference>
<comment type="caution">
    <text evidence="10">The sequence shown here is derived from an EMBL/GenBank/DDBJ whole genome shotgun (WGS) entry which is preliminary data.</text>
</comment>
<keyword evidence="3" id="KW-1003">Cell membrane</keyword>
<protein>
    <submittedName>
        <fullName evidence="10">Carbohydrate ABC transporter permease</fullName>
    </submittedName>
</protein>
<comment type="similarity">
    <text evidence="7">Belongs to the binding-protein-dependent transport system permease family.</text>
</comment>
<dbReference type="RefSeq" id="WP_043254111.1">
    <property type="nucleotide sequence ID" value="NZ_JAVRER010000037.1"/>
</dbReference>
<evidence type="ECO:0000259" key="9">
    <source>
        <dbReference type="PROSITE" id="PS50928"/>
    </source>
</evidence>
<dbReference type="InterPro" id="IPR000515">
    <property type="entry name" value="MetI-like"/>
</dbReference>
<proteinExistence type="inferred from homology"/>
<evidence type="ECO:0000256" key="5">
    <source>
        <dbReference type="ARBA" id="ARBA00022989"/>
    </source>
</evidence>
<dbReference type="PANTHER" id="PTHR43744">
    <property type="entry name" value="ABC TRANSPORTER PERMEASE PROTEIN MG189-RELATED-RELATED"/>
    <property type="match status" value="1"/>
</dbReference>
<accession>A0ABD5E9H2</accession>
<feature type="transmembrane region" description="Helical" evidence="7">
    <location>
        <begin position="46"/>
        <end position="68"/>
    </location>
</feature>
<keyword evidence="5 7" id="KW-1133">Transmembrane helix</keyword>
<keyword evidence="4 7" id="KW-0812">Transmembrane</keyword>
<dbReference type="CDD" id="cd06261">
    <property type="entry name" value="TM_PBP2"/>
    <property type="match status" value="1"/>
</dbReference>
<dbReference type="AlphaFoldDB" id="A0ABD5E9H2"/>
<keyword evidence="6 7" id="KW-0472">Membrane</keyword>